<evidence type="ECO:0000313" key="2">
    <source>
        <dbReference type="Proteomes" id="UP000629619"/>
    </source>
</evidence>
<organism evidence="1 2">
    <name type="scientific">Actinoplanes siamensis</name>
    <dbReference type="NCBI Taxonomy" id="1223317"/>
    <lineage>
        <taxon>Bacteria</taxon>
        <taxon>Bacillati</taxon>
        <taxon>Actinomycetota</taxon>
        <taxon>Actinomycetes</taxon>
        <taxon>Micromonosporales</taxon>
        <taxon>Micromonosporaceae</taxon>
        <taxon>Actinoplanes</taxon>
    </lineage>
</organism>
<accession>A0A919TMP3</accession>
<dbReference type="EMBL" id="BOMW01000046">
    <property type="protein sequence ID" value="GIF07255.1"/>
    <property type="molecule type" value="Genomic_DNA"/>
</dbReference>
<sequence length="135" mass="14390">MSHPTVGAMTELPEELQPIVHDVNRCSPVRVVVREPPVRDRSGSALWVRVAGASGAIGFVPQPGAALVERTFTQADQVHDWVLECLPELGFPAVWPECPEHPGTHPLGVVLRDGVVVWACPRSGTVHARVGGLGG</sequence>
<dbReference type="AlphaFoldDB" id="A0A919TMP3"/>
<reference evidence="1" key="1">
    <citation type="submission" date="2021-01" db="EMBL/GenBank/DDBJ databases">
        <title>Whole genome shotgun sequence of Actinoplanes siamensis NBRC 109076.</title>
        <authorList>
            <person name="Komaki H."/>
            <person name="Tamura T."/>
        </authorList>
    </citation>
    <scope>NUCLEOTIDE SEQUENCE</scope>
    <source>
        <strain evidence="1">NBRC 109076</strain>
    </source>
</reference>
<keyword evidence="2" id="KW-1185">Reference proteome</keyword>
<dbReference type="Proteomes" id="UP000629619">
    <property type="component" value="Unassembled WGS sequence"/>
</dbReference>
<gene>
    <name evidence="1" type="ORF">Asi03nite_47930</name>
</gene>
<protein>
    <submittedName>
        <fullName evidence="1">Uncharacterized protein</fullName>
    </submittedName>
</protein>
<proteinExistence type="predicted"/>
<comment type="caution">
    <text evidence="1">The sequence shown here is derived from an EMBL/GenBank/DDBJ whole genome shotgun (WGS) entry which is preliminary data.</text>
</comment>
<name>A0A919TMP3_9ACTN</name>
<evidence type="ECO:0000313" key="1">
    <source>
        <dbReference type="EMBL" id="GIF07255.1"/>
    </source>
</evidence>